<protein>
    <submittedName>
        <fullName evidence="1">DUF3419 family protein</fullName>
    </submittedName>
</protein>
<dbReference type="Pfam" id="PF11899">
    <property type="entry name" value="DUF3419"/>
    <property type="match status" value="1"/>
</dbReference>
<dbReference type="RefSeq" id="WP_313917527.1">
    <property type="nucleotide sequence ID" value="NZ_CP135076.1"/>
</dbReference>
<sequence>MMNTERKSSTGRAVGGAVHQHRQLSKQGLLERAFTFAFRGLVYAQIWEDPLVDLEALAITPDCHVVTIASGGCNVLSYLTADPKAITAIDLNTAHIALNRLKLTAARHLPDHAAFHRFFAQANCKDNVQAYRNHVRPHLDEVSRRYWEGRGLAGRRRISGFGKGFYKRGLLGGFIGIAHVVARLHGIDPRDLLAATTIQDQRAIFDAKFAPVFDRRLVRWLIDQPASLFGLGIPPAQYDALAADDPKGISAVLRQRLEKLACGFDLADNYFAWQAFGRGYGEGPSAPLPPYLQAANYGAVVARAGRVEVQHANMADYLESMPDGSLDRYVLLDAQDWMNDAQLTRLWGEITRTAKPGARVLFRTAAQPTLLPGRVPEELLCLWDYREAQSRDFTARDRSAIYGGVHLYALK</sequence>
<dbReference type="InterPro" id="IPR029063">
    <property type="entry name" value="SAM-dependent_MTases_sf"/>
</dbReference>
<dbReference type="PANTHER" id="PTHR47473">
    <property type="entry name" value="BTA1P"/>
    <property type="match status" value="1"/>
</dbReference>
<gene>
    <name evidence="1" type="ORF">RPR59_05590</name>
</gene>
<evidence type="ECO:0000313" key="1">
    <source>
        <dbReference type="EMBL" id="WNO54720.1"/>
    </source>
</evidence>
<evidence type="ECO:0000313" key="2">
    <source>
        <dbReference type="Proteomes" id="UP001302249"/>
    </source>
</evidence>
<dbReference type="Gene3D" id="3.40.50.150">
    <property type="entry name" value="Vaccinia Virus protein VP39"/>
    <property type="match status" value="1"/>
</dbReference>
<organism evidence="1 2">
    <name type="scientific">Stakelama saccharophila</name>
    <dbReference type="NCBI Taxonomy" id="3075605"/>
    <lineage>
        <taxon>Bacteria</taxon>
        <taxon>Pseudomonadati</taxon>
        <taxon>Pseudomonadota</taxon>
        <taxon>Alphaproteobacteria</taxon>
        <taxon>Sphingomonadales</taxon>
        <taxon>Sphingomonadaceae</taxon>
        <taxon>Stakelama</taxon>
    </lineage>
</organism>
<keyword evidence="2" id="KW-1185">Reference proteome</keyword>
<accession>A0ABZ0BBT6</accession>
<dbReference type="InterPro" id="IPR021829">
    <property type="entry name" value="DUF3419"/>
</dbReference>
<name>A0ABZ0BBT6_9SPHN</name>
<proteinExistence type="predicted"/>
<reference evidence="1 2" key="1">
    <citation type="submission" date="2023-09" db="EMBL/GenBank/DDBJ databases">
        <authorList>
            <person name="Rey-Velasco X."/>
        </authorList>
    </citation>
    <scope>NUCLEOTIDE SEQUENCE [LARGE SCALE GENOMIC DNA]</scope>
    <source>
        <strain evidence="1 2">W311</strain>
    </source>
</reference>
<dbReference type="SUPFAM" id="SSF53335">
    <property type="entry name" value="S-adenosyl-L-methionine-dependent methyltransferases"/>
    <property type="match status" value="1"/>
</dbReference>
<dbReference type="PANTHER" id="PTHR47473:SF1">
    <property type="entry name" value="METHYLTRANSFERASE DOMAIN-CONTAINING PROTEIN"/>
    <property type="match status" value="1"/>
</dbReference>
<dbReference type="EMBL" id="CP135076">
    <property type="protein sequence ID" value="WNO54720.1"/>
    <property type="molecule type" value="Genomic_DNA"/>
</dbReference>
<dbReference type="Proteomes" id="UP001302249">
    <property type="component" value="Chromosome"/>
</dbReference>